<evidence type="ECO:0000313" key="2">
    <source>
        <dbReference type="Proteomes" id="UP000238954"/>
    </source>
</evidence>
<keyword evidence="2" id="KW-1185">Reference proteome</keyword>
<organism evidence="1 2">
    <name type="scientific">Sphingopyxis lindanitolerans</name>
    <dbReference type="NCBI Taxonomy" id="2054227"/>
    <lineage>
        <taxon>Bacteria</taxon>
        <taxon>Pseudomonadati</taxon>
        <taxon>Pseudomonadota</taxon>
        <taxon>Alphaproteobacteria</taxon>
        <taxon>Sphingomonadales</taxon>
        <taxon>Sphingomonadaceae</taxon>
        <taxon>Sphingopyxis</taxon>
    </lineage>
</organism>
<dbReference type="RefSeq" id="WP_105997384.1">
    <property type="nucleotide sequence ID" value="NZ_CM009578.1"/>
</dbReference>
<protein>
    <submittedName>
        <fullName evidence="1">Uncharacterized protein</fullName>
    </submittedName>
</protein>
<dbReference type="Proteomes" id="UP000238954">
    <property type="component" value="Chromosome"/>
</dbReference>
<proteinExistence type="predicted"/>
<evidence type="ECO:0000313" key="1">
    <source>
        <dbReference type="EMBL" id="PQM29426.1"/>
    </source>
</evidence>
<dbReference type="AlphaFoldDB" id="A0A2S8BAR5"/>
<sequence length="102" mass="11543">MMRATFDLDFRVSEALERRAFPEYQRDYAPPSAAQQAIWNLDDTLRAIDEADLALERGCGSFERHCHLATMAGRTREEARADAHRLFRRAYAAAVAGERVAA</sequence>
<name>A0A2S8BAR5_9SPHN</name>
<dbReference type="EMBL" id="PHFW01000001">
    <property type="protein sequence ID" value="PQM29426.1"/>
    <property type="molecule type" value="Genomic_DNA"/>
</dbReference>
<reference evidence="2" key="1">
    <citation type="submission" date="2017-11" db="EMBL/GenBank/DDBJ databases">
        <title>The complete genome sequence of Sphingopyxis pomeranensis sp. nov. strain WS5A3p.</title>
        <authorList>
            <person name="Kaminski M.A."/>
        </authorList>
    </citation>
    <scope>NUCLEOTIDE SEQUENCE [LARGE SCALE GENOMIC DNA]</scope>
    <source>
        <strain evidence="2">WS5A3p</strain>
    </source>
</reference>
<accession>A0A2S8BAR5</accession>
<gene>
    <name evidence="1" type="ORF">CVO77_00365</name>
</gene>
<comment type="caution">
    <text evidence="1">The sequence shown here is derived from an EMBL/GenBank/DDBJ whole genome shotgun (WGS) entry which is preliminary data.</text>
</comment>